<organism evidence="2 3">
    <name type="scientific">Piscibacillus salipiscarius</name>
    <dbReference type="NCBI Taxonomy" id="299480"/>
    <lineage>
        <taxon>Bacteria</taxon>
        <taxon>Bacillati</taxon>
        <taxon>Bacillota</taxon>
        <taxon>Bacilli</taxon>
        <taxon>Bacillales</taxon>
        <taxon>Bacillaceae</taxon>
        <taxon>Piscibacillus</taxon>
    </lineage>
</organism>
<evidence type="ECO:0000259" key="1">
    <source>
        <dbReference type="Pfam" id="PF20408"/>
    </source>
</evidence>
<dbReference type="InterPro" id="IPR029058">
    <property type="entry name" value="AB_hydrolase_fold"/>
</dbReference>
<sequence>MEFIKDHVFSEERSISYTLLKQKSHKLAIVLPGAGYTSQAPLLYYSTGLFVSKGFDVLHVNYSYSENQLKQIGAEGLGQDVKRVINQVVQFYDEVMVCSKSLGTLALSQIVDDYKPQLCIWLTPLLQRDDVFHCLKISEFAGLVVIGDQDPCYIKERYSELEHNPNLNMTLVSGANHSLELQDKHPTESINILKKYLAQLEGILNA</sequence>
<dbReference type="Gene3D" id="3.40.50.1820">
    <property type="entry name" value="alpha/beta hydrolase"/>
    <property type="match status" value="1"/>
</dbReference>
<gene>
    <name evidence="2" type="ORF">ACFSW4_07910</name>
</gene>
<proteinExistence type="predicted"/>
<keyword evidence="3" id="KW-1185">Reference proteome</keyword>
<feature type="domain" description="KANL3/Tex30 alpha/beta hydrolase-like" evidence="1">
    <location>
        <begin position="32"/>
        <end position="198"/>
    </location>
</feature>
<dbReference type="InterPro" id="IPR046879">
    <property type="entry name" value="KANL3/Tex30_Abhydrolase"/>
</dbReference>
<dbReference type="EMBL" id="JBHUMZ010000019">
    <property type="protein sequence ID" value="MFD2638784.1"/>
    <property type="molecule type" value="Genomic_DNA"/>
</dbReference>
<dbReference type="GO" id="GO:0016787">
    <property type="term" value="F:hydrolase activity"/>
    <property type="evidence" value="ECO:0007669"/>
    <property type="project" value="UniProtKB-KW"/>
</dbReference>
<comment type="caution">
    <text evidence="2">The sequence shown here is derived from an EMBL/GenBank/DDBJ whole genome shotgun (WGS) entry which is preliminary data.</text>
</comment>
<protein>
    <submittedName>
        <fullName evidence="2">Alpha/beta family hydrolase</fullName>
    </submittedName>
</protein>
<dbReference type="Proteomes" id="UP001597452">
    <property type="component" value="Unassembled WGS sequence"/>
</dbReference>
<dbReference type="Pfam" id="PF20408">
    <property type="entry name" value="Abhydrolase_11"/>
    <property type="match status" value="1"/>
</dbReference>
<keyword evidence="2" id="KW-0378">Hydrolase</keyword>
<evidence type="ECO:0000313" key="2">
    <source>
        <dbReference type="EMBL" id="MFD2638784.1"/>
    </source>
</evidence>
<name>A0ABW5Q9W8_9BACI</name>
<dbReference type="SUPFAM" id="SSF53474">
    <property type="entry name" value="alpha/beta-Hydrolases"/>
    <property type="match status" value="1"/>
</dbReference>
<dbReference type="RefSeq" id="WP_377328539.1">
    <property type="nucleotide sequence ID" value="NZ_JBHUMZ010000019.1"/>
</dbReference>
<accession>A0ABW5Q9W8</accession>
<evidence type="ECO:0000313" key="3">
    <source>
        <dbReference type="Proteomes" id="UP001597452"/>
    </source>
</evidence>
<reference evidence="3" key="1">
    <citation type="journal article" date="2019" name="Int. J. Syst. Evol. Microbiol.">
        <title>The Global Catalogue of Microorganisms (GCM) 10K type strain sequencing project: providing services to taxonomists for standard genome sequencing and annotation.</title>
        <authorList>
            <consortium name="The Broad Institute Genomics Platform"/>
            <consortium name="The Broad Institute Genome Sequencing Center for Infectious Disease"/>
            <person name="Wu L."/>
            <person name="Ma J."/>
        </authorList>
    </citation>
    <scope>NUCLEOTIDE SEQUENCE [LARGE SCALE GENOMIC DNA]</scope>
    <source>
        <strain evidence="3">TISTR 1571</strain>
    </source>
</reference>